<proteinExistence type="predicted"/>
<dbReference type="Gene3D" id="2.60.120.10">
    <property type="entry name" value="Jelly Rolls"/>
    <property type="match status" value="1"/>
</dbReference>
<evidence type="ECO:0000313" key="3">
    <source>
        <dbReference type="Proteomes" id="UP000585050"/>
    </source>
</evidence>
<dbReference type="CDD" id="cd00038">
    <property type="entry name" value="CAP_ED"/>
    <property type="match status" value="1"/>
</dbReference>
<comment type="caution">
    <text evidence="2">The sequence shown here is derived from an EMBL/GenBank/DDBJ whole genome shotgun (WGS) entry which is preliminary data.</text>
</comment>
<protein>
    <submittedName>
        <fullName evidence="2">Crp/Fnr family transcriptional regulator</fullName>
    </submittedName>
</protein>
<evidence type="ECO:0000259" key="1">
    <source>
        <dbReference type="PROSITE" id="PS50042"/>
    </source>
</evidence>
<gene>
    <name evidence="2" type="ORF">HGP29_12200</name>
</gene>
<dbReference type="InterPro" id="IPR000595">
    <property type="entry name" value="cNMP-bd_dom"/>
</dbReference>
<dbReference type="EMBL" id="JABAIL010000003">
    <property type="protein sequence ID" value="NLR91977.1"/>
    <property type="molecule type" value="Genomic_DNA"/>
</dbReference>
<dbReference type="InterPro" id="IPR014710">
    <property type="entry name" value="RmlC-like_jellyroll"/>
</dbReference>
<organism evidence="2 3">
    <name type="scientific">Flammeovirga agarivorans</name>
    <dbReference type="NCBI Taxonomy" id="2726742"/>
    <lineage>
        <taxon>Bacteria</taxon>
        <taxon>Pseudomonadati</taxon>
        <taxon>Bacteroidota</taxon>
        <taxon>Cytophagia</taxon>
        <taxon>Cytophagales</taxon>
        <taxon>Flammeovirgaceae</taxon>
        <taxon>Flammeovirga</taxon>
    </lineage>
</organism>
<accession>A0A7X8SKU2</accession>
<keyword evidence="3" id="KW-1185">Reference proteome</keyword>
<dbReference type="RefSeq" id="WP_168882685.1">
    <property type="nucleotide sequence ID" value="NZ_JABAIL010000003.1"/>
</dbReference>
<name>A0A7X8SKU2_9BACT</name>
<dbReference type="AlphaFoldDB" id="A0A7X8SKU2"/>
<sequence length="193" mass="22522">MEHNILIDKIKRSNSLPEDALTYLSSIGKVIKIKKGENLIIPGKPISKSYFVTEGCMRAYCMNKDAKEHTLQFAIKEWWISDFIALYNHEPSSLTVESITDATLIEFDFKDLEKGFKLFPEFESFQRKNLERHVVSVHKRILNQLQLSAAERYELFLKEYPDIEKMISNYHIASYLGITQQSLSRIRVENSKK</sequence>
<dbReference type="InterPro" id="IPR018490">
    <property type="entry name" value="cNMP-bd_dom_sf"/>
</dbReference>
<dbReference type="Proteomes" id="UP000585050">
    <property type="component" value="Unassembled WGS sequence"/>
</dbReference>
<reference evidence="2 3" key="1">
    <citation type="submission" date="2020-04" db="EMBL/GenBank/DDBJ databases">
        <title>Flammeovirga sp. SR4, a novel species isolated from seawater.</title>
        <authorList>
            <person name="Wang X."/>
        </authorList>
    </citation>
    <scope>NUCLEOTIDE SEQUENCE [LARGE SCALE GENOMIC DNA]</scope>
    <source>
        <strain evidence="2 3">SR4</strain>
    </source>
</reference>
<feature type="domain" description="Cyclic nucleotide-binding" evidence="1">
    <location>
        <begin position="12"/>
        <end position="114"/>
    </location>
</feature>
<dbReference type="SUPFAM" id="SSF51206">
    <property type="entry name" value="cAMP-binding domain-like"/>
    <property type="match status" value="1"/>
</dbReference>
<evidence type="ECO:0000313" key="2">
    <source>
        <dbReference type="EMBL" id="NLR91977.1"/>
    </source>
</evidence>
<dbReference type="Pfam" id="PF00027">
    <property type="entry name" value="cNMP_binding"/>
    <property type="match status" value="1"/>
</dbReference>
<dbReference type="PROSITE" id="PS50042">
    <property type="entry name" value="CNMP_BINDING_3"/>
    <property type="match status" value="1"/>
</dbReference>